<organism evidence="5">
    <name type="scientific">bioreactor metagenome</name>
    <dbReference type="NCBI Taxonomy" id="1076179"/>
    <lineage>
        <taxon>unclassified sequences</taxon>
        <taxon>metagenomes</taxon>
        <taxon>ecological metagenomes</taxon>
    </lineage>
</organism>
<dbReference type="Pfam" id="PF01363">
    <property type="entry name" value="FYVE"/>
    <property type="match status" value="1"/>
</dbReference>
<evidence type="ECO:0000256" key="1">
    <source>
        <dbReference type="ARBA" id="ARBA00022723"/>
    </source>
</evidence>
<evidence type="ECO:0000256" key="3">
    <source>
        <dbReference type="ARBA" id="ARBA00022833"/>
    </source>
</evidence>
<gene>
    <name evidence="5" type="ORF">SDC9_45909</name>
</gene>
<dbReference type="InterPro" id="IPR000306">
    <property type="entry name" value="Znf_FYVE"/>
</dbReference>
<evidence type="ECO:0000256" key="2">
    <source>
        <dbReference type="ARBA" id="ARBA00022771"/>
    </source>
</evidence>
<evidence type="ECO:0000313" key="5">
    <source>
        <dbReference type="EMBL" id="MPL99689.1"/>
    </source>
</evidence>
<protein>
    <recommendedName>
        <fullName evidence="4">FYVE zinc finger domain-containing protein</fullName>
    </recommendedName>
</protein>
<accession>A0A644W7F0</accession>
<proteinExistence type="predicted"/>
<evidence type="ECO:0000259" key="4">
    <source>
        <dbReference type="Pfam" id="PF01363"/>
    </source>
</evidence>
<dbReference type="EMBL" id="VSSQ01000682">
    <property type="protein sequence ID" value="MPL99689.1"/>
    <property type="molecule type" value="Genomic_DNA"/>
</dbReference>
<feature type="domain" description="FYVE zinc finger" evidence="4">
    <location>
        <begin position="13"/>
        <end position="78"/>
    </location>
</feature>
<comment type="caution">
    <text evidence="5">The sequence shown here is derived from an EMBL/GenBank/DDBJ whole genome shotgun (WGS) entry which is preliminary data.</text>
</comment>
<dbReference type="GO" id="GO:0008270">
    <property type="term" value="F:zinc ion binding"/>
    <property type="evidence" value="ECO:0007669"/>
    <property type="project" value="UniProtKB-KW"/>
</dbReference>
<reference evidence="5" key="1">
    <citation type="submission" date="2019-08" db="EMBL/GenBank/DDBJ databases">
        <authorList>
            <person name="Kucharzyk K."/>
            <person name="Murdoch R.W."/>
            <person name="Higgins S."/>
            <person name="Loffler F."/>
        </authorList>
    </citation>
    <scope>NUCLEOTIDE SEQUENCE</scope>
</reference>
<keyword evidence="1" id="KW-0479">Metal-binding</keyword>
<name>A0A644W7F0_9ZZZZ</name>
<dbReference type="AlphaFoldDB" id="A0A644W7F0"/>
<keyword evidence="3" id="KW-0862">Zinc</keyword>
<keyword evidence="2" id="KW-0863">Zinc-finger</keyword>
<sequence>MLYESDIKFDHETNKVEECPRCHNELFSENASYCRICGLVLKNACIPEPEQDSYGNYYDPEPHQNPPDARFCETCGAKTVYLSNRILKTYKEIQGESDGD</sequence>